<accession>A0A139IEU7</accession>
<organism evidence="1 2">
    <name type="scientific">Pseudocercospora musae</name>
    <dbReference type="NCBI Taxonomy" id="113226"/>
    <lineage>
        <taxon>Eukaryota</taxon>
        <taxon>Fungi</taxon>
        <taxon>Dikarya</taxon>
        <taxon>Ascomycota</taxon>
        <taxon>Pezizomycotina</taxon>
        <taxon>Dothideomycetes</taxon>
        <taxon>Dothideomycetidae</taxon>
        <taxon>Mycosphaerellales</taxon>
        <taxon>Mycosphaerellaceae</taxon>
        <taxon>Pseudocercospora</taxon>
    </lineage>
</organism>
<dbReference type="EMBL" id="LFZO01000125">
    <property type="protein sequence ID" value="KXT13220.1"/>
    <property type="molecule type" value="Genomic_DNA"/>
</dbReference>
<comment type="caution">
    <text evidence="1">The sequence shown here is derived from an EMBL/GenBank/DDBJ whole genome shotgun (WGS) entry which is preliminary data.</text>
</comment>
<gene>
    <name evidence="1" type="ORF">AC579_2592</name>
</gene>
<dbReference type="AlphaFoldDB" id="A0A139IEU7"/>
<proteinExistence type="predicted"/>
<evidence type="ECO:0000313" key="2">
    <source>
        <dbReference type="Proteomes" id="UP000073492"/>
    </source>
</evidence>
<sequence>MDMPQQDILKLVRNGLADLRGDKQEQRETKATDYATGVAEQDTNARDAFDFFVSAWLTGEHRTTDTQDVAPPTPPQPDLPVPTMPPPGIMLQINLINAINHYRSRSEYYAARQIRNLGHSMLGQDAFNRALEMAGVENLPRQTKQMSGNLMALEALVLVWEEMVCLGSPDHAAFVKGITEELHGQDVLKDKKKKWRGGAEVYV</sequence>
<name>A0A139IEU7_9PEZI</name>
<keyword evidence="2" id="KW-1185">Reference proteome</keyword>
<evidence type="ECO:0000313" key="1">
    <source>
        <dbReference type="EMBL" id="KXT13220.1"/>
    </source>
</evidence>
<protein>
    <submittedName>
        <fullName evidence="1">Uncharacterized protein</fullName>
    </submittedName>
</protein>
<reference evidence="1 2" key="1">
    <citation type="submission" date="2015-07" db="EMBL/GenBank/DDBJ databases">
        <title>Comparative genomics of the Sigatoka disease complex on banana suggests a link between parallel evolutionary changes in Pseudocercospora fijiensis and Pseudocercospora eumusae and increased virulence on the banana host.</title>
        <authorList>
            <person name="Chang T.-C."/>
            <person name="Salvucci A."/>
            <person name="Crous P.W."/>
            <person name="Stergiopoulos I."/>
        </authorList>
    </citation>
    <scope>NUCLEOTIDE SEQUENCE [LARGE SCALE GENOMIC DNA]</scope>
    <source>
        <strain evidence="1 2">CBS 116634</strain>
    </source>
</reference>
<dbReference type="OrthoDB" id="3648774at2759"/>
<dbReference type="Proteomes" id="UP000073492">
    <property type="component" value="Unassembled WGS sequence"/>
</dbReference>